<evidence type="ECO:0000313" key="1">
    <source>
        <dbReference type="EMBL" id="JAI06077.1"/>
    </source>
</evidence>
<sequence length="57" mass="6655">MKRKKSVIEQCENTADWTNLYNGRGHPCYEGPEMLFLLLPIYADYLTGLIIKLNEYS</sequence>
<name>A0A0E9XUH7_ANGAN</name>
<proteinExistence type="predicted"/>
<dbReference type="AlphaFoldDB" id="A0A0E9XUH7"/>
<reference evidence="1" key="1">
    <citation type="submission" date="2014-11" db="EMBL/GenBank/DDBJ databases">
        <authorList>
            <person name="Amaro Gonzalez C."/>
        </authorList>
    </citation>
    <scope>NUCLEOTIDE SEQUENCE</scope>
</reference>
<organism evidence="1">
    <name type="scientific">Anguilla anguilla</name>
    <name type="common">European freshwater eel</name>
    <name type="synonym">Muraena anguilla</name>
    <dbReference type="NCBI Taxonomy" id="7936"/>
    <lineage>
        <taxon>Eukaryota</taxon>
        <taxon>Metazoa</taxon>
        <taxon>Chordata</taxon>
        <taxon>Craniata</taxon>
        <taxon>Vertebrata</taxon>
        <taxon>Euteleostomi</taxon>
        <taxon>Actinopterygii</taxon>
        <taxon>Neopterygii</taxon>
        <taxon>Teleostei</taxon>
        <taxon>Anguilliformes</taxon>
        <taxon>Anguillidae</taxon>
        <taxon>Anguilla</taxon>
    </lineage>
</organism>
<dbReference type="EMBL" id="GBXM01002501">
    <property type="protein sequence ID" value="JAI06077.1"/>
    <property type="molecule type" value="Transcribed_RNA"/>
</dbReference>
<accession>A0A0E9XUH7</accession>
<protein>
    <submittedName>
        <fullName evidence="1">Uncharacterized protein</fullName>
    </submittedName>
</protein>
<reference evidence="1" key="2">
    <citation type="journal article" date="2015" name="Fish Shellfish Immunol.">
        <title>Early steps in the European eel (Anguilla anguilla)-Vibrio vulnificus interaction in the gills: Role of the RtxA13 toxin.</title>
        <authorList>
            <person name="Callol A."/>
            <person name="Pajuelo D."/>
            <person name="Ebbesson L."/>
            <person name="Teles M."/>
            <person name="MacKenzie S."/>
            <person name="Amaro C."/>
        </authorList>
    </citation>
    <scope>NUCLEOTIDE SEQUENCE</scope>
</reference>